<dbReference type="Proteomes" id="UP001187682">
    <property type="component" value="Unassembled WGS sequence"/>
</dbReference>
<accession>A0AAE8MZ31</accession>
<protein>
    <submittedName>
        <fullName evidence="2">Uncharacterized protein</fullName>
    </submittedName>
</protein>
<feature type="compositionally biased region" description="Polar residues" evidence="1">
    <location>
        <begin position="67"/>
        <end position="92"/>
    </location>
</feature>
<reference evidence="2" key="1">
    <citation type="submission" date="2018-03" db="EMBL/GenBank/DDBJ databases">
        <authorList>
            <person name="Guldener U."/>
        </authorList>
    </citation>
    <scope>NUCLEOTIDE SEQUENCE</scope>
</reference>
<sequence>MDPASNGGNLDQEAPFGFEAVEYDTGSEGDTLIIHDLHQLSPVTEVSEPSPHRGSVRGANAPRGAQGLSTLQSENAPLNSLSGHAGPSSSHTPPILLRHVANFPSSATVGSTPNTPEVIATIPFAYIPSPPPARPREVWTTNAPAFAGGLHPGIRFVADAHSSEPNLSRHGRESEGINVVARRYHTDPEGAAGKNKQMECGCRQCDEQKSRALSKEMVYAYLAMRGASTDERGVFGSLVAHYRGSGRPDEFPTCPHAISKLSDKLEKAATSYVPSNYQEPYTALELPILDVPRFVRDHVGASGVVPFVATNFNKTDVSDDGDPTEGVISPCAFLGMASGCAGGPDVEKPLPPLPSDARQTPREQVEQEWKDRVDDTGFRHQICEETGDALTGSYTLSSNPSMLNEPPGVRHLDRLRGAFGSLFIKMQPRLGRHLDRIRLGLGNQSTGSLSIFDEDSYTNAELQQALNSASASPINGVLPGEVLASLRDAEKSARQVESLEARLHGEASQTSARLSHLRGTFSRVSGAVNYILEHRSSTRRAKIRRSVRHRLRELEHRHARALDSLREEEARRERDMEYIRTVERALEWELKRVEMGGVVEVMEEAERIWDEVHGTAGESPVLGNVASVKEGR</sequence>
<keyword evidence="3" id="KW-1185">Reference proteome</keyword>
<gene>
    <name evidence="2" type="ORF">DNG_06139</name>
</gene>
<proteinExistence type="predicted"/>
<comment type="caution">
    <text evidence="2">The sequence shown here is derived from an EMBL/GenBank/DDBJ whole genome shotgun (WGS) entry which is preliminary data.</text>
</comment>
<feature type="region of interest" description="Disordered" evidence="1">
    <location>
        <begin position="44"/>
        <end position="95"/>
    </location>
</feature>
<organism evidence="2 3">
    <name type="scientific">Cephalotrichum gorgonifer</name>
    <dbReference type="NCBI Taxonomy" id="2041049"/>
    <lineage>
        <taxon>Eukaryota</taxon>
        <taxon>Fungi</taxon>
        <taxon>Dikarya</taxon>
        <taxon>Ascomycota</taxon>
        <taxon>Pezizomycotina</taxon>
        <taxon>Sordariomycetes</taxon>
        <taxon>Hypocreomycetidae</taxon>
        <taxon>Microascales</taxon>
        <taxon>Microascaceae</taxon>
        <taxon>Cephalotrichum</taxon>
    </lineage>
</organism>
<dbReference type="EMBL" id="ONZQ02000008">
    <property type="protein sequence ID" value="SPO03456.1"/>
    <property type="molecule type" value="Genomic_DNA"/>
</dbReference>
<evidence type="ECO:0000313" key="2">
    <source>
        <dbReference type="EMBL" id="SPO03456.1"/>
    </source>
</evidence>
<evidence type="ECO:0000256" key="1">
    <source>
        <dbReference type="SAM" id="MobiDB-lite"/>
    </source>
</evidence>
<dbReference type="AlphaFoldDB" id="A0AAE8MZ31"/>
<name>A0AAE8MZ31_9PEZI</name>
<evidence type="ECO:0000313" key="3">
    <source>
        <dbReference type="Proteomes" id="UP001187682"/>
    </source>
</evidence>